<dbReference type="GO" id="GO:0000981">
    <property type="term" value="F:DNA-binding transcription factor activity, RNA polymerase II-specific"/>
    <property type="evidence" value="ECO:0007669"/>
    <property type="project" value="TreeGrafter"/>
</dbReference>
<evidence type="ECO:0000313" key="11">
    <source>
        <dbReference type="Proteomes" id="UP001152747"/>
    </source>
</evidence>
<dbReference type="PROSITE" id="PS50157">
    <property type="entry name" value="ZINC_FINGER_C2H2_2"/>
    <property type="match status" value="3"/>
</dbReference>
<name>A0A9P1IKN6_9PELO</name>
<organism evidence="10 11">
    <name type="scientific">Caenorhabditis angaria</name>
    <dbReference type="NCBI Taxonomy" id="860376"/>
    <lineage>
        <taxon>Eukaryota</taxon>
        <taxon>Metazoa</taxon>
        <taxon>Ecdysozoa</taxon>
        <taxon>Nematoda</taxon>
        <taxon>Chromadorea</taxon>
        <taxon>Rhabditida</taxon>
        <taxon>Rhabditina</taxon>
        <taxon>Rhabditomorpha</taxon>
        <taxon>Rhabditoidea</taxon>
        <taxon>Rhabditidae</taxon>
        <taxon>Peloderinae</taxon>
        <taxon>Caenorhabditis</taxon>
    </lineage>
</organism>
<evidence type="ECO:0000256" key="1">
    <source>
        <dbReference type="ARBA" id="ARBA00004123"/>
    </source>
</evidence>
<keyword evidence="11" id="KW-1185">Reference proteome</keyword>
<dbReference type="PANTHER" id="PTHR23226">
    <property type="entry name" value="ZINC FINGER AND SCAN DOMAIN-CONTAINING"/>
    <property type="match status" value="1"/>
</dbReference>
<evidence type="ECO:0000256" key="4">
    <source>
        <dbReference type="ARBA" id="ARBA00022771"/>
    </source>
</evidence>
<dbReference type="EMBL" id="CANHGI010000004">
    <property type="protein sequence ID" value="CAI5446806.1"/>
    <property type="molecule type" value="Genomic_DNA"/>
</dbReference>
<dbReference type="InterPro" id="IPR036236">
    <property type="entry name" value="Znf_C2H2_sf"/>
</dbReference>
<dbReference type="PROSITE" id="PS00028">
    <property type="entry name" value="ZINC_FINGER_C2H2_1"/>
    <property type="match status" value="3"/>
</dbReference>
<protein>
    <recommendedName>
        <fullName evidence="9">C2H2-type domain-containing protein</fullName>
    </recommendedName>
</protein>
<dbReference type="GO" id="GO:0000978">
    <property type="term" value="F:RNA polymerase II cis-regulatory region sequence-specific DNA binding"/>
    <property type="evidence" value="ECO:0007669"/>
    <property type="project" value="TreeGrafter"/>
</dbReference>
<dbReference type="InterPro" id="IPR013087">
    <property type="entry name" value="Znf_C2H2_type"/>
</dbReference>
<proteinExistence type="predicted"/>
<comment type="subcellular location">
    <subcellularLocation>
        <location evidence="1">Nucleus</location>
    </subcellularLocation>
</comment>
<dbReference type="SUPFAM" id="SSF57667">
    <property type="entry name" value="beta-beta-alpha zinc fingers"/>
    <property type="match status" value="2"/>
</dbReference>
<dbReference type="GO" id="GO:0008270">
    <property type="term" value="F:zinc ion binding"/>
    <property type="evidence" value="ECO:0007669"/>
    <property type="project" value="UniProtKB-KW"/>
</dbReference>
<evidence type="ECO:0000256" key="8">
    <source>
        <dbReference type="SAM" id="MobiDB-lite"/>
    </source>
</evidence>
<keyword evidence="4 7" id="KW-0863">Zinc-finger</keyword>
<reference evidence="10" key="1">
    <citation type="submission" date="2022-11" db="EMBL/GenBank/DDBJ databases">
        <authorList>
            <person name="Kikuchi T."/>
        </authorList>
    </citation>
    <scope>NUCLEOTIDE SEQUENCE</scope>
    <source>
        <strain evidence="10">PS1010</strain>
    </source>
</reference>
<feature type="domain" description="C2H2-type" evidence="9">
    <location>
        <begin position="64"/>
        <end position="91"/>
    </location>
</feature>
<feature type="region of interest" description="Disordered" evidence="8">
    <location>
        <begin position="240"/>
        <end position="259"/>
    </location>
</feature>
<dbReference type="GO" id="GO:0005634">
    <property type="term" value="C:nucleus"/>
    <property type="evidence" value="ECO:0007669"/>
    <property type="project" value="UniProtKB-SubCell"/>
</dbReference>
<dbReference type="FunFam" id="3.30.160.60:FF:001513">
    <property type="entry name" value="Zinc finger, C2H2 type"/>
    <property type="match status" value="1"/>
</dbReference>
<evidence type="ECO:0000256" key="7">
    <source>
        <dbReference type="PROSITE-ProRule" id="PRU00042"/>
    </source>
</evidence>
<dbReference type="Pfam" id="PF00096">
    <property type="entry name" value="zf-C2H2"/>
    <property type="match status" value="2"/>
</dbReference>
<keyword evidence="3" id="KW-0677">Repeat</keyword>
<evidence type="ECO:0000256" key="3">
    <source>
        <dbReference type="ARBA" id="ARBA00022737"/>
    </source>
</evidence>
<keyword evidence="2" id="KW-0479">Metal-binding</keyword>
<evidence type="ECO:0000313" key="10">
    <source>
        <dbReference type="EMBL" id="CAI5446806.1"/>
    </source>
</evidence>
<sequence length="330" mass="36347">MWHTGQRSHVCPHCNKAFFQKGHLTQHLMIHSGGRPHECQQCHKTFIFKFDLNRHMKIHQERGYSCQQCGRSFLKQVMLDEHHLKCKGKPSSPSRSSLSSGTSATSAFNPVLAADHIAKMAQRLREQQQQNSAFTSLLIEQNKQNNNNLIPPPLFCVICKSSFTNQSAFAIHTYMHHLTTVPPPVLDTTVAALGSNSTVVGPGAILGSGNGSDVDPATDTSCASSPQKASPLQLESCLESSQSSVSPSSSSTTSGRISEPGCKDCNGSWLKIQELETKIDKKNEEFDTYRHMVKMIVSSVSTILSQSNPDQNNFLINHANNIFKQLQNSL</sequence>
<feature type="domain" description="C2H2-type" evidence="9">
    <location>
        <begin position="37"/>
        <end position="59"/>
    </location>
</feature>
<dbReference type="SMART" id="SM00355">
    <property type="entry name" value="ZnF_C2H2"/>
    <property type="match status" value="4"/>
</dbReference>
<keyword evidence="5" id="KW-0862">Zinc</keyword>
<dbReference type="AlphaFoldDB" id="A0A9P1IKN6"/>
<comment type="caution">
    <text evidence="10">The sequence shown here is derived from an EMBL/GenBank/DDBJ whole genome shotgun (WGS) entry which is preliminary data.</text>
</comment>
<feature type="compositionally biased region" description="Low complexity" evidence="8">
    <location>
        <begin position="240"/>
        <end position="254"/>
    </location>
</feature>
<evidence type="ECO:0000259" key="9">
    <source>
        <dbReference type="PROSITE" id="PS50157"/>
    </source>
</evidence>
<dbReference type="Gene3D" id="3.30.160.60">
    <property type="entry name" value="Classic Zinc Finger"/>
    <property type="match status" value="2"/>
</dbReference>
<dbReference type="PANTHER" id="PTHR23226:SF416">
    <property type="entry name" value="FI01424P"/>
    <property type="match status" value="1"/>
</dbReference>
<accession>A0A9P1IKN6</accession>
<dbReference type="Proteomes" id="UP001152747">
    <property type="component" value="Unassembled WGS sequence"/>
</dbReference>
<feature type="region of interest" description="Disordered" evidence="8">
    <location>
        <begin position="204"/>
        <end position="227"/>
    </location>
</feature>
<dbReference type="FunFam" id="3.30.160.60:FF:000624">
    <property type="entry name" value="zinc finger protein 697"/>
    <property type="match status" value="1"/>
</dbReference>
<evidence type="ECO:0000256" key="5">
    <source>
        <dbReference type="ARBA" id="ARBA00022833"/>
    </source>
</evidence>
<gene>
    <name evidence="10" type="ORF">CAMP_LOCUS9443</name>
</gene>
<keyword evidence="6" id="KW-0539">Nucleus</keyword>
<evidence type="ECO:0000256" key="2">
    <source>
        <dbReference type="ARBA" id="ARBA00022723"/>
    </source>
</evidence>
<evidence type="ECO:0000256" key="6">
    <source>
        <dbReference type="ARBA" id="ARBA00023242"/>
    </source>
</evidence>
<dbReference type="OrthoDB" id="427030at2759"/>
<feature type="compositionally biased region" description="Polar residues" evidence="8">
    <location>
        <begin position="218"/>
        <end position="227"/>
    </location>
</feature>
<feature type="domain" description="C2H2-type" evidence="9">
    <location>
        <begin position="9"/>
        <end position="36"/>
    </location>
</feature>